<feature type="compositionally biased region" description="Basic and acidic residues" evidence="1">
    <location>
        <begin position="46"/>
        <end position="64"/>
    </location>
</feature>
<dbReference type="Proteomes" id="UP001164439">
    <property type="component" value="Chromosome"/>
</dbReference>
<evidence type="ECO:0000256" key="1">
    <source>
        <dbReference type="SAM" id="MobiDB-lite"/>
    </source>
</evidence>
<keyword evidence="2" id="KW-1133">Transmembrane helix</keyword>
<accession>A0ABY7KTC8</accession>
<evidence type="ECO:0008006" key="5">
    <source>
        <dbReference type="Google" id="ProtNLM"/>
    </source>
</evidence>
<sequence>MTTIPSDGGKSQDFPTVTRTDSVTLRLELAEGNLACCRQKLADAEREARELRRQQRREHRQELRARRHQRRRALSAKAVHLTATASPVMLTFVGAIAFLVAIVLMVSGLGAANALALAAAAWGGAAAIRSLRK</sequence>
<evidence type="ECO:0000313" key="3">
    <source>
        <dbReference type="EMBL" id="WAZ26905.1"/>
    </source>
</evidence>
<proteinExistence type="predicted"/>
<feature type="region of interest" description="Disordered" evidence="1">
    <location>
        <begin position="46"/>
        <end position="69"/>
    </location>
</feature>
<evidence type="ECO:0000313" key="4">
    <source>
        <dbReference type="Proteomes" id="UP001164439"/>
    </source>
</evidence>
<dbReference type="RefSeq" id="WP_269664391.1">
    <property type="nucleotide sequence ID" value="NZ_CP114413.1"/>
</dbReference>
<keyword evidence="2" id="KW-0812">Transmembrane</keyword>
<keyword evidence="4" id="KW-1185">Reference proteome</keyword>
<keyword evidence="2" id="KW-0472">Membrane</keyword>
<name>A0ABY7KTC8_9ACTN</name>
<feature type="transmembrane region" description="Helical" evidence="2">
    <location>
        <begin position="110"/>
        <end position="128"/>
    </location>
</feature>
<feature type="transmembrane region" description="Helical" evidence="2">
    <location>
        <begin position="78"/>
        <end position="104"/>
    </location>
</feature>
<organism evidence="3 4">
    <name type="scientific">Streptomyces cinnabarinus</name>
    <dbReference type="NCBI Taxonomy" id="67287"/>
    <lineage>
        <taxon>Bacteria</taxon>
        <taxon>Bacillati</taxon>
        <taxon>Actinomycetota</taxon>
        <taxon>Actinomycetes</taxon>
        <taxon>Kitasatosporales</taxon>
        <taxon>Streptomycetaceae</taxon>
        <taxon>Streptomyces</taxon>
    </lineage>
</organism>
<gene>
    <name evidence="3" type="ORF">STRCI_008578</name>
</gene>
<reference evidence="3" key="1">
    <citation type="submission" date="2022-12" db="EMBL/GenBank/DDBJ databases">
        <authorList>
            <person name="Ruckert C."/>
            <person name="Busche T."/>
            <person name="Kalinowski J."/>
            <person name="Wittmann C."/>
        </authorList>
    </citation>
    <scope>NUCLEOTIDE SEQUENCE</scope>
    <source>
        <strain evidence="3">DSM 40467</strain>
    </source>
</reference>
<protein>
    <recommendedName>
        <fullName evidence="5">DUF3040 domain-containing protein</fullName>
    </recommendedName>
</protein>
<dbReference type="EMBL" id="CP114413">
    <property type="protein sequence ID" value="WAZ26905.1"/>
    <property type="molecule type" value="Genomic_DNA"/>
</dbReference>
<evidence type="ECO:0000256" key="2">
    <source>
        <dbReference type="SAM" id="Phobius"/>
    </source>
</evidence>